<comment type="caution">
    <text evidence="4">The sequence shown here is derived from an EMBL/GenBank/DDBJ whole genome shotgun (WGS) entry which is preliminary data.</text>
</comment>
<evidence type="ECO:0000313" key="5">
    <source>
        <dbReference type="Proteomes" id="UP001168380"/>
    </source>
</evidence>
<proteinExistence type="predicted"/>
<dbReference type="Proteomes" id="UP001168380">
    <property type="component" value="Unassembled WGS sequence"/>
</dbReference>
<evidence type="ECO:0000256" key="1">
    <source>
        <dbReference type="ARBA" id="ARBA00022737"/>
    </source>
</evidence>
<dbReference type="Pfam" id="PF00571">
    <property type="entry name" value="CBS"/>
    <property type="match status" value="2"/>
</dbReference>
<gene>
    <name evidence="4" type="ORF">QWI16_02140</name>
</gene>
<keyword evidence="1" id="KW-0677">Repeat</keyword>
<keyword evidence="2" id="KW-0129">CBS domain</keyword>
<dbReference type="PROSITE" id="PS51371">
    <property type="entry name" value="CBS"/>
    <property type="match status" value="2"/>
</dbReference>
<dbReference type="SMART" id="SM00116">
    <property type="entry name" value="CBS"/>
    <property type="match status" value="2"/>
</dbReference>
<reference evidence="4" key="1">
    <citation type="submission" date="2023-07" db="EMBL/GenBank/DDBJ databases">
        <title>Gilvimarinus algae sp. nov., isolated from the surface of Kelp.</title>
        <authorList>
            <person name="Sun Y.Y."/>
            <person name="Gong Y."/>
            <person name="Du Z.J."/>
        </authorList>
    </citation>
    <scope>NUCLEOTIDE SEQUENCE</scope>
    <source>
        <strain evidence="4">SDUM040014</strain>
    </source>
</reference>
<dbReference type="SUPFAM" id="SSF54631">
    <property type="entry name" value="CBS-domain pair"/>
    <property type="match status" value="1"/>
</dbReference>
<dbReference type="PANTHER" id="PTHR48108">
    <property type="entry name" value="CBS DOMAIN-CONTAINING PROTEIN CBSX2, CHLOROPLASTIC"/>
    <property type="match status" value="1"/>
</dbReference>
<dbReference type="InterPro" id="IPR000644">
    <property type="entry name" value="CBS_dom"/>
</dbReference>
<keyword evidence="5" id="KW-1185">Reference proteome</keyword>
<evidence type="ECO:0000313" key="4">
    <source>
        <dbReference type="EMBL" id="MDO3380955.1"/>
    </source>
</evidence>
<dbReference type="Gene3D" id="3.10.580.10">
    <property type="entry name" value="CBS-domain"/>
    <property type="match status" value="1"/>
</dbReference>
<name>A0ABT8TAM4_9GAMM</name>
<organism evidence="4 5">
    <name type="scientific">Gilvimarinus algae</name>
    <dbReference type="NCBI Taxonomy" id="3058037"/>
    <lineage>
        <taxon>Bacteria</taxon>
        <taxon>Pseudomonadati</taxon>
        <taxon>Pseudomonadota</taxon>
        <taxon>Gammaproteobacteria</taxon>
        <taxon>Cellvibrionales</taxon>
        <taxon>Cellvibrionaceae</taxon>
        <taxon>Gilvimarinus</taxon>
    </lineage>
</organism>
<protein>
    <submittedName>
        <fullName evidence="4">CBS domain-containing protein</fullName>
    </submittedName>
</protein>
<dbReference type="RefSeq" id="WP_302711078.1">
    <property type="nucleotide sequence ID" value="NZ_JAULRT010000032.1"/>
</dbReference>
<feature type="domain" description="CBS" evidence="3">
    <location>
        <begin position="7"/>
        <end position="65"/>
    </location>
</feature>
<dbReference type="PANTHER" id="PTHR48108:SF34">
    <property type="entry name" value="CBS DOMAIN-CONTAINING PROTEIN YHCV"/>
    <property type="match status" value="1"/>
</dbReference>
<evidence type="ECO:0000259" key="3">
    <source>
        <dbReference type="PROSITE" id="PS51371"/>
    </source>
</evidence>
<dbReference type="InterPro" id="IPR046342">
    <property type="entry name" value="CBS_dom_sf"/>
</dbReference>
<evidence type="ECO:0000256" key="2">
    <source>
        <dbReference type="PROSITE-ProRule" id="PRU00703"/>
    </source>
</evidence>
<feature type="domain" description="CBS" evidence="3">
    <location>
        <begin position="70"/>
        <end position="129"/>
    </location>
</feature>
<accession>A0ABT8TAM4</accession>
<sequence>MKVSDVMTAKPEYLDVNASIREAAMRMKETGRGFTPVADNEKLVGIITDRDIAVRATAEGKSADEKVGSIATGKVLYCYADDNIHDVLQNMHDQQVQRLVVLNNEKNKDLAGVITLGDIASVCNNDDMSRRVVTACRHYH</sequence>
<dbReference type="EMBL" id="JAULRT010000032">
    <property type="protein sequence ID" value="MDO3380955.1"/>
    <property type="molecule type" value="Genomic_DNA"/>
</dbReference>
<dbReference type="InterPro" id="IPR051462">
    <property type="entry name" value="CBS_domain-containing"/>
</dbReference>